<feature type="domain" description="Thioesterase" evidence="2">
    <location>
        <begin position="82"/>
        <end position="159"/>
    </location>
</feature>
<dbReference type="EMBL" id="LZKQ01000329">
    <property type="protein sequence ID" value="OBI72942.1"/>
    <property type="molecule type" value="Genomic_DNA"/>
</dbReference>
<dbReference type="InterPro" id="IPR029069">
    <property type="entry name" value="HotDog_dom_sf"/>
</dbReference>
<evidence type="ECO:0000313" key="3">
    <source>
        <dbReference type="EMBL" id="OBI72942.1"/>
    </source>
</evidence>
<dbReference type="NCBIfam" id="TIGR00369">
    <property type="entry name" value="unchar_dom_1"/>
    <property type="match status" value="1"/>
</dbReference>
<reference evidence="3 4" key="1">
    <citation type="submission" date="2016-06" db="EMBL/GenBank/DDBJ databases">
        <authorList>
            <person name="Kjaerup R.B."/>
            <person name="Dalgaard T.S."/>
            <person name="Juul-Madsen H.R."/>
        </authorList>
    </citation>
    <scope>NUCLEOTIDE SEQUENCE [LARGE SCALE GENOMIC DNA]</scope>
    <source>
        <strain evidence="3 4">1081914.2</strain>
    </source>
</reference>
<sequence length="171" mass="17842">MSETICDTRQATRTRTIEWADPLSAAEAARGRSGLEFLQAMVDGEIPPPPVMNTIGARLESVSPGTAVFTMTPAEFHYNPIGSVHGGMYCTLLDSAAACAVHSKLPAGVGYTSLDLAVRFIGAISVETGPVRCTGTVTHLGRRTALAEAVLTSSTGKLLASATSNCLIFNT</sequence>
<organism evidence="3 4">
    <name type="scientific">Mycobacterium asiaticum</name>
    <dbReference type="NCBI Taxonomy" id="1790"/>
    <lineage>
        <taxon>Bacteria</taxon>
        <taxon>Bacillati</taxon>
        <taxon>Actinomycetota</taxon>
        <taxon>Actinomycetes</taxon>
        <taxon>Mycobacteriales</taxon>
        <taxon>Mycobacteriaceae</taxon>
        <taxon>Mycobacterium</taxon>
    </lineage>
</organism>
<protein>
    <submittedName>
        <fullName evidence="3">Aromatic compound degradation protein PaaI</fullName>
    </submittedName>
</protein>
<dbReference type="Gene3D" id="3.10.129.10">
    <property type="entry name" value="Hotdog Thioesterase"/>
    <property type="match status" value="1"/>
</dbReference>
<accession>A0A1A3BGB3</accession>
<dbReference type="OrthoDB" id="9813282at2"/>
<comment type="caution">
    <text evidence="3">The sequence shown here is derived from an EMBL/GenBank/DDBJ whole genome shotgun (WGS) entry which is preliminary data.</text>
</comment>
<evidence type="ECO:0000259" key="2">
    <source>
        <dbReference type="Pfam" id="PF03061"/>
    </source>
</evidence>
<dbReference type="Pfam" id="PF03061">
    <property type="entry name" value="4HBT"/>
    <property type="match status" value="1"/>
</dbReference>
<dbReference type="PANTHER" id="PTHR43240:SF1">
    <property type="entry name" value="BLR5584 PROTEIN"/>
    <property type="match status" value="1"/>
</dbReference>
<name>A0A1A3BGB3_MYCAS</name>
<gene>
    <name evidence="3" type="ORF">A9X01_07085</name>
</gene>
<dbReference type="InterPro" id="IPR003736">
    <property type="entry name" value="PAAI_dom"/>
</dbReference>
<dbReference type="CDD" id="cd03443">
    <property type="entry name" value="PaaI_thioesterase"/>
    <property type="match status" value="1"/>
</dbReference>
<dbReference type="STRING" id="1790.A5645_26615"/>
<evidence type="ECO:0000313" key="4">
    <source>
        <dbReference type="Proteomes" id="UP000093795"/>
    </source>
</evidence>
<dbReference type="GO" id="GO:0005829">
    <property type="term" value="C:cytosol"/>
    <property type="evidence" value="ECO:0007669"/>
    <property type="project" value="TreeGrafter"/>
</dbReference>
<dbReference type="AlphaFoldDB" id="A0A1A3BGB3"/>
<dbReference type="Proteomes" id="UP000093795">
    <property type="component" value="Unassembled WGS sequence"/>
</dbReference>
<dbReference type="PANTHER" id="PTHR43240">
    <property type="entry name" value="1,4-DIHYDROXY-2-NAPHTHOYL-COA THIOESTERASE 1"/>
    <property type="match status" value="1"/>
</dbReference>
<evidence type="ECO:0000256" key="1">
    <source>
        <dbReference type="ARBA" id="ARBA00022801"/>
    </source>
</evidence>
<dbReference type="eggNOG" id="COG2050">
    <property type="taxonomic scope" value="Bacteria"/>
</dbReference>
<dbReference type="GO" id="GO:0061522">
    <property type="term" value="F:1,4-dihydroxy-2-naphthoyl-CoA thioesterase activity"/>
    <property type="evidence" value="ECO:0007669"/>
    <property type="project" value="TreeGrafter"/>
</dbReference>
<dbReference type="InterPro" id="IPR006683">
    <property type="entry name" value="Thioestr_dom"/>
</dbReference>
<dbReference type="RefSeq" id="WP_065123658.1">
    <property type="nucleotide sequence ID" value="NZ_LZKQ01000329.1"/>
</dbReference>
<dbReference type="SUPFAM" id="SSF54637">
    <property type="entry name" value="Thioesterase/thiol ester dehydrase-isomerase"/>
    <property type="match status" value="1"/>
</dbReference>
<proteinExistence type="predicted"/>
<keyword evidence="1" id="KW-0378">Hydrolase</keyword>